<dbReference type="InterPro" id="IPR013083">
    <property type="entry name" value="Znf_RING/FYVE/PHD"/>
</dbReference>
<evidence type="ECO:0000259" key="9">
    <source>
        <dbReference type="PROSITE" id="PS50089"/>
    </source>
</evidence>
<dbReference type="GO" id="GO:0008270">
    <property type="term" value="F:zinc ion binding"/>
    <property type="evidence" value="ECO:0007669"/>
    <property type="project" value="UniProtKB-KW"/>
</dbReference>
<evidence type="ECO:0000256" key="3">
    <source>
        <dbReference type="ARBA" id="ARBA00022723"/>
    </source>
</evidence>
<evidence type="ECO:0000256" key="6">
    <source>
        <dbReference type="PROSITE-ProRule" id="PRU00175"/>
    </source>
</evidence>
<dbReference type="EMBL" id="VEPZ02001200">
    <property type="protein sequence ID" value="KAE8687758.1"/>
    <property type="molecule type" value="Genomic_DNA"/>
</dbReference>
<proteinExistence type="predicted"/>
<sequence length="184" mass="20554">MNSEFNQCAVCMDKFEEGTDAKQMPCHHLYHKDCIFPWLEVHNSCPVCRHELPTDDPDYERRVRGAHGTAGGNDGDSSGGDNGQRSGDNQAVERSYRISLPWPFGGRGISSMRYGDRTTSSCVWKEEYFGTQKWVLDVDVEVLKRLSYRLMRWNKEELAMALLGLGGVGGMSGAAELMIIEIGA</sequence>
<dbReference type="GO" id="GO:0005737">
    <property type="term" value="C:cytoplasm"/>
    <property type="evidence" value="ECO:0007669"/>
    <property type="project" value="TreeGrafter"/>
</dbReference>
<dbReference type="EC" id="2.3.2.27" evidence="2"/>
<keyword evidence="11" id="KW-1185">Reference proteome</keyword>
<dbReference type="GO" id="GO:0061630">
    <property type="term" value="F:ubiquitin protein ligase activity"/>
    <property type="evidence" value="ECO:0007669"/>
    <property type="project" value="UniProtKB-EC"/>
</dbReference>
<keyword evidence="5" id="KW-0862">Zinc</keyword>
<dbReference type="AlphaFoldDB" id="A0A6A2Z786"/>
<dbReference type="Gene3D" id="3.30.40.10">
    <property type="entry name" value="Zinc/RING finger domain, C3HC4 (zinc finger)"/>
    <property type="match status" value="1"/>
</dbReference>
<reference evidence="10" key="1">
    <citation type="submission" date="2019-09" db="EMBL/GenBank/DDBJ databases">
        <title>Draft genome information of white flower Hibiscus syriacus.</title>
        <authorList>
            <person name="Kim Y.-M."/>
        </authorList>
    </citation>
    <scope>NUCLEOTIDE SEQUENCE [LARGE SCALE GENOMIC DNA]</scope>
    <source>
        <strain evidence="10">YM2019G1</strain>
    </source>
</reference>
<protein>
    <recommendedName>
        <fullName evidence="2">RING-type E3 ubiquitin transferase</fullName>
        <ecNumber evidence="2">2.3.2.27</ecNumber>
    </recommendedName>
</protein>
<evidence type="ECO:0000313" key="11">
    <source>
        <dbReference type="Proteomes" id="UP000436088"/>
    </source>
</evidence>
<evidence type="ECO:0000256" key="8">
    <source>
        <dbReference type="SAM" id="Phobius"/>
    </source>
</evidence>
<keyword evidence="8" id="KW-0812">Transmembrane</keyword>
<evidence type="ECO:0000256" key="4">
    <source>
        <dbReference type="ARBA" id="ARBA00022771"/>
    </source>
</evidence>
<dbReference type="SUPFAM" id="SSF57850">
    <property type="entry name" value="RING/U-box"/>
    <property type="match status" value="1"/>
</dbReference>
<dbReference type="Pfam" id="PF13639">
    <property type="entry name" value="zf-RING_2"/>
    <property type="match status" value="1"/>
</dbReference>
<feature type="compositionally biased region" description="Gly residues" evidence="7">
    <location>
        <begin position="68"/>
        <end position="82"/>
    </location>
</feature>
<dbReference type="Proteomes" id="UP000436088">
    <property type="component" value="Unassembled WGS sequence"/>
</dbReference>
<feature type="transmembrane region" description="Helical" evidence="8">
    <location>
        <begin position="158"/>
        <end position="180"/>
    </location>
</feature>
<keyword evidence="8" id="KW-1133">Transmembrane helix</keyword>
<dbReference type="PANTHER" id="PTHR15710">
    <property type="entry name" value="E3 UBIQUITIN-PROTEIN LIGASE PRAJA"/>
    <property type="match status" value="1"/>
</dbReference>
<dbReference type="SMART" id="SM00184">
    <property type="entry name" value="RING"/>
    <property type="match status" value="1"/>
</dbReference>
<keyword evidence="4 6" id="KW-0863">Zinc-finger</keyword>
<evidence type="ECO:0000256" key="5">
    <source>
        <dbReference type="ARBA" id="ARBA00022833"/>
    </source>
</evidence>
<evidence type="ECO:0000313" key="10">
    <source>
        <dbReference type="EMBL" id="KAE8687758.1"/>
    </source>
</evidence>
<dbReference type="PANTHER" id="PTHR15710:SF208">
    <property type="entry name" value="E3 UBIQUITIN-PROTEIN LIGASE RING1-LIKE"/>
    <property type="match status" value="1"/>
</dbReference>
<feature type="domain" description="RING-type" evidence="9">
    <location>
        <begin position="8"/>
        <end position="49"/>
    </location>
</feature>
<feature type="region of interest" description="Disordered" evidence="7">
    <location>
        <begin position="58"/>
        <end position="90"/>
    </location>
</feature>
<gene>
    <name evidence="10" type="ORF">F3Y22_tig00111008pilonHSYRG00132</name>
</gene>
<dbReference type="PROSITE" id="PS50089">
    <property type="entry name" value="ZF_RING_2"/>
    <property type="match status" value="1"/>
</dbReference>
<comment type="catalytic activity">
    <reaction evidence="1">
        <text>S-ubiquitinyl-[E2 ubiquitin-conjugating enzyme]-L-cysteine + [acceptor protein]-L-lysine = [E2 ubiquitin-conjugating enzyme]-L-cysteine + N(6)-ubiquitinyl-[acceptor protein]-L-lysine.</text>
        <dbReference type="EC" id="2.3.2.27"/>
    </reaction>
</comment>
<evidence type="ECO:0000256" key="2">
    <source>
        <dbReference type="ARBA" id="ARBA00012483"/>
    </source>
</evidence>
<accession>A0A6A2Z786</accession>
<evidence type="ECO:0000256" key="7">
    <source>
        <dbReference type="SAM" id="MobiDB-lite"/>
    </source>
</evidence>
<keyword evidence="8" id="KW-0472">Membrane</keyword>
<keyword evidence="3" id="KW-0479">Metal-binding</keyword>
<evidence type="ECO:0000256" key="1">
    <source>
        <dbReference type="ARBA" id="ARBA00000900"/>
    </source>
</evidence>
<organism evidence="10 11">
    <name type="scientific">Hibiscus syriacus</name>
    <name type="common">Rose of Sharon</name>
    <dbReference type="NCBI Taxonomy" id="106335"/>
    <lineage>
        <taxon>Eukaryota</taxon>
        <taxon>Viridiplantae</taxon>
        <taxon>Streptophyta</taxon>
        <taxon>Embryophyta</taxon>
        <taxon>Tracheophyta</taxon>
        <taxon>Spermatophyta</taxon>
        <taxon>Magnoliopsida</taxon>
        <taxon>eudicotyledons</taxon>
        <taxon>Gunneridae</taxon>
        <taxon>Pentapetalae</taxon>
        <taxon>rosids</taxon>
        <taxon>malvids</taxon>
        <taxon>Malvales</taxon>
        <taxon>Malvaceae</taxon>
        <taxon>Malvoideae</taxon>
        <taxon>Hibiscus</taxon>
    </lineage>
</organism>
<dbReference type="InterPro" id="IPR001841">
    <property type="entry name" value="Znf_RING"/>
</dbReference>
<comment type="caution">
    <text evidence="10">The sequence shown here is derived from an EMBL/GenBank/DDBJ whole genome shotgun (WGS) entry which is preliminary data.</text>
</comment>
<name>A0A6A2Z786_HIBSY</name>
<dbReference type="GO" id="GO:0016567">
    <property type="term" value="P:protein ubiquitination"/>
    <property type="evidence" value="ECO:0007669"/>
    <property type="project" value="TreeGrafter"/>
</dbReference>